<keyword evidence="11 13" id="KW-0408">Iron</keyword>
<evidence type="ECO:0000256" key="4">
    <source>
        <dbReference type="ARBA" id="ARBA00010617"/>
    </source>
</evidence>
<dbReference type="GO" id="GO:0042448">
    <property type="term" value="P:progesterone metabolic process"/>
    <property type="evidence" value="ECO:0007669"/>
    <property type="project" value="TreeGrafter"/>
</dbReference>
<accession>K1Q9M6</accession>
<dbReference type="EMBL" id="JH817374">
    <property type="protein sequence ID" value="EKC33447.1"/>
    <property type="molecule type" value="Genomic_DNA"/>
</dbReference>
<dbReference type="GO" id="GO:0005506">
    <property type="term" value="F:iron ion binding"/>
    <property type="evidence" value="ECO:0007669"/>
    <property type="project" value="InterPro"/>
</dbReference>
<evidence type="ECO:0000313" key="15">
    <source>
        <dbReference type="EMBL" id="EKC33447.1"/>
    </source>
</evidence>
<sequence>MKCTVLYVSYHDIIHTLLQETKRRKLTYQLLHAYGEGLTSLEKQILKNLQILKGEVQALDGRNAEPNVVVDNFIWNTVEILLIGRSFGKTGPLQTLLRQLEKHTNDECAERGIYHTMKEVMKERDKDGKQWLMKENVKCIIYDLYAAEREPRLSDRGDCPRIESFILETLRYISHLPLFVFHAASQSTSIGGYDVEKDTVIVANSWTMHHSEKYWDEPFSFKAERFLDSNGQLFPATHPIRKRLLVFGLGKRSCIGEVFAKSRTFLFLSTLLQTTTIVEPEGITLPEFDPRAMVPGIVIQPQPFEVRFVVRVPERGSNETESGTARVTASVTMTRSIGEEMRLTMLRTNGADPKSFVTTSAGPSFLFPIWTTFWAVFHAVVLLLLNLEIVYSSQAVTWYLDLTYWTNSLVVMSSVCDCFSTLFVHSCRRHLLESTAERQYNVPWYMQMVWIFYNISNTAVLISTLLLGSLVPLRSDPVIFLIQIVSPVYVIANVIVSAKETRILHLYQPASFLVLYILTNMAHCLATGSRNFVGNFGKSIYCEHIRKHFTCIMSFNWSAGKSHEAY</sequence>
<evidence type="ECO:0000256" key="6">
    <source>
        <dbReference type="ARBA" id="ARBA00022617"/>
    </source>
</evidence>
<dbReference type="Gene3D" id="1.10.630.10">
    <property type="entry name" value="Cytochrome P450"/>
    <property type="match status" value="1"/>
</dbReference>
<keyword evidence="6 13" id="KW-0349">Heme</keyword>
<evidence type="ECO:0000256" key="13">
    <source>
        <dbReference type="PIRSR" id="PIRSR602401-1"/>
    </source>
</evidence>
<organism evidence="15">
    <name type="scientific">Magallana gigas</name>
    <name type="common">Pacific oyster</name>
    <name type="synonym">Crassostrea gigas</name>
    <dbReference type="NCBI Taxonomy" id="29159"/>
    <lineage>
        <taxon>Eukaryota</taxon>
        <taxon>Metazoa</taxon>
        <taxon>Spiralia</taxon>
        <taxon>Lophotrochozoa</taxon>
        <taxon>Mollusca</taxon>
        <taxon>Bivalvia</taxon>
        <taxon>Autobranchia</taxon>
        <taxon>Pteriomorphia</taxon>
        <taxon>Ostreida</taxon>
        <taxon>Ostreoidea</taxon>
        <taxon>Ostreidae</taxon>
        <taxon>Magallana</taxon>
    </lineage>
</organism>
<evidence type="ECO:0000256" key="5">
    <source>
        <dbReference type="ARBA" id="ARBA00012109"/>
    </source>
</evidence>
<dbReference type="GO" id="GO:0020037">
    <property type="term" value="F:heme binding"/>
    <property type="evidence" value="ECO:0007669"/>
    <property type="project" value="InterPro"/>
</dbReference>
<dbReference type="GO" id="GO:0042446">
    <property type="term" value="P:hormone biosynthetic process"/>
    <property type="evidence" value="ECO:0007669"/>
    <property type="project" value="TreeGrafter"/>
</dbReference>
<dbReference type="PROSITE" id="PS00086">
    <property type="entry name" value="CYTOCHROME_P450"/>
    <property type="match status" value="1"/>
</dbReference>
<dbReference type="AlphaFoldDB" id="K1Q9M6"/>
<keyword evidence="8" id="KW-0256">Endoplasmic reticulum</keyword>
<evidence type="ECO:0000256" key="12">
    <source>
        <dbReference type="ARBA" id="ARBA00023033"/>
    </source>
</evidence>
<comment type="similarity">
    <text evidence="4 14">Belongs to the cytochrome P450 family.</text>
</comment>
<comment type="subcellular location">
    <subcellularLocation>
        <location evidence="3">Endoplasmic reticulum membrane</location>
        <topology evidence="3">Peripheral membrane protein</topology>
    </subcellularLocation>
    <subcellularLocation>
        <location evidence="2">Microsome membrane</location>
        <topology evidence="2">Peripheral membrane protein</topology>
    </subcellularLocation>
</comment>
<name>K1Q9M6_MAGGI</name>
<evidence type="ECO:0000256" key="7">
    <source>
        <dbReference type="ARBA" id="ARBA00022723"/>
    </source>
</evidence>
<evidence type="ECO:0000256" key="9">
    <source>
        <dbReference type="ARBA" id="ARBA00022848"/>
    </source>
</evidence>
<dbReference type="HOGENOM" id="CLU_481673_0_0_1"/>
<dbReference type="EC" id="1.14.14.1" evidence="5"/>
<dbReference type="PANTHER" id="PTHR24289:SF21">
    <property type="entry name" value="CYTOCHROME P450 1A"/>
    <property type="match status" value="1"/>
</dbReference>
<evidence type="ECO:0000256" key="3">
    <source>
        <dbReference type="ARBA" id="ARBA00004406"/>
    </source>
</evidence>
<gene>
    <name evidence="15" type="ORF">CGI_10011490</name>
</gene>
<dbReference type="SUPFAM" id="SSF48264">
    <property type="entry name" value="Cytochrome P450"/>
    <property type="match status" value="1"/>
</dbReference>
<proteinExistence type="inferred from homology"/>
<dbReference type="PANTHER" id="PTHR24289">
    <property type="entry name" value="STEROID 17-ALPHA-HYDROXYLASE/17,20 LYASE"/>
    <property type="match status" value="1"/>
</dbReference>
<keyword evidence="10 14" id="KW-0560">Oxidoreductase</keyword>
<evidence type="ECO:0000256" key="11">
    <source>
        <dbReference type="ARBA" id="ARBA00023004"/>
    </source>
</evidence>
<reference evidence="15" key="1">
    <citation type="journal article" date="2012" name="Nature">
        <title>The oyster genome reveals stress adaptation and complexity of shell formation.</title>
        <authorList>
            <person name="Zhang G."/>
            <person name="Fang X."/>
            <person name="Guo X."/>
            <person name="Li L."/>
            <person name="Luo R."/>
            <person name="Xu F."/>
            <person name="Yang P."/>
            <person name="Zhang L."/>
            <person name="Wang X."/>
            <person name="Qi H."/>
            <person name="Xiong Z."/>
            <person name="Que H."/>
            <person name="Xie Y."/>
            <person name="Holland P.W."/>
            <person name="Paps J."/>
            <person name="Zhu Y."/>
            <person name="Wu F."/>
            <person name="Chen Y."/>
            <person name="Wang J."/>
            <person name="Peng C."/>
            <person name="Meng J."/>
            <person name="Yang L."/>
            <person name="Liu J."/>
            <person name="Wen B."/>
            <person name="Zhang N."/>
            <person name="Huang Z."/>
            <person name="Zhu Q."/>
            <person name="Feng Y."/>
            <person name="Mount A."/>
            <person name="Hedgecock D."/>
            <person name="Xu Z."/>
            <person name="Liu Y."/>
            <person name="Domazet-Loso T."/>
            <person name="Du Y."/>
            <person name="Sun X."/>
            <person name="Zhang S."/>
            <person name="Liu B."/>
            <person name="Cheng P."/>
            <person name="Jiang X."/>
            <person name="Li J."/>
            <person name="Fan D."/>
            <person name="Wang W."/>
            <person name="Fu W."/>
            <person name="Wang T."/>
            <person name="Wang B."/>
            <person name="Zhang J."/>
            <person name="Peng Z."/>
            <person name="Li Y."/>
            <person name="Li N."/>
            <person name="Wang J."/>
            <person name="Chen M."/>
            <person name="He Y."/>
            <person name="Tan F."/>
            <person name="Song X."/>
            <person name="Zheng Q."/>
            <person name="Huang R."/>
            <person name="Yang H."/>
            <person name="Du X."/>
            <person name="Chen L."/>
            <person name="Yang M."/>
            <person name="Gaffney P.M."/>
            <person name="Wang S."/>
            <person name="Luo L."/>
            <person name="She Z."/>
            <person name="Ming Y."/>
            <person name="Huang W."/>
            <person name="Zhang S."/>
            <person name="Huang B."/>
            <person name="Zhang Y."/>
            <person name="Qu T."/>
            <person name="Ni P."/>
            <person name="Miao G."/>
            <person name="Wang J."/>
            <person name="Wang Q."/>
            <person name="Steinberg C.E."/>
            <person name="Wang H."/>
            <person name="Li N."/>
            <person name="Qian L."/>
            <person name="Zhang G."/>
            <person name="Li Y."/>
            <person name="Yang H."/>
            <person name="Liu X."/>
            <person name="Wang J."/>
            <person name="Yin Y."/>
            <person name="Wang J."/>
        </authorList>
    </citation>
    <scope>NUCLEOTIDE SEQUENCE [LARGE SCALE GENOMIC DNA]</scope>
    <source>
        <strain evidence="15">05x7-T-G4-1.051#20</strain>
    </source>
</reference>
<protein>
    <recommendedName>
        <fullName evidence="5">unspecific monooxygenase</fullName>
        <ecNumber evidence="5">1.14.14.1</ecNumber>
    </recommendedName>
</protein>
<dbReference type="InterPro" id="IPR036396">
    <property type="entry name" value="Cyt_P450_sf"/>
</dbReference>
<dbReference type="Pfam" id="PF00067">
    <property type="entry name" value="p450"/>
    <property type="match status" value="1"/>
</dbReference>
<dbReference type="PRINTS" id="PR00463">
    <property type="entry name" value="EP450I"/>
</dbReference>
<dbReference type="InParanoid" id="K1Q9M6"/>
<feature type="binding site" description="axial binding residue" evidence="13">
    <location>
        <position position="254"/>
    </location>
    <ligand>
        <name>heme</name>
        <dbReference type="ChEBI" id="CHEBI:30413"/>
    </ligand>
    <ligandPart>
        <name>Fe</name>
        <dbReference type="ChEBI" id="CHEBI:18248"/>
    </ligandPart>
</feature>
<evidence type="ECO:0000256" key="8">
    <source>
        <dbReference type="ARBA" id="ARBA00022824"/>
    </source>
</evidence>
<keyword evidence="12 14" id="KW-0503">Monooxygenase</keyword>
<dbReference type="GO" id="GO:0004508">
    <property type="term" value="F:steroid 17-alpha-monooxygenase activity"/>
    <property type="evidence" value="ECO:0007669"/>
    <property type="project" value="TreeGrafter"/>
</dbReference>
<evidence type="ECO:0000256" key="14">
    <source>
        <dbReference type="RuleBase" id="RU000461"/>
    </source>
</evidence>
<dbReference type="InterPro" id="IPR002401">
    <property type="entry name" value="Cyt_P450_E_grp-I"/>
</dbReference>
<comment type="cofactor">
    <cofactor evidence="1 13">
        <name>heme</name>
        <dbReference type="ChEBI" id="CHEBI:30413"/>
    </cofactor>
</comment>
<dbReference type="InterPro" id="IPR001128">
    <property type="entry name" value="Cyt_P450"/>
</dbReference>
<dbReference type="GO" id="GO:0005789">
    <property type="term" value="C:endoplasmic reticulum membrane"/>
    <property type="evidence" value="ECO:0007669"/>
    <property type="project" value="UniProtKB-SubCell"/>
</dbReference>
<evidence type="ECO:0000256" key="2">
    <source>
        <dbReference type="ARBA" id="ARBA00004174"/>
    </source>
</evidence>
<dbReference type="InterPro" id="IPR017972">
    <property type="entry name" value="Cyt_P450_CS"/>
</dbReference>
<evidence type="ECO:0000256" key="1">
    <source>
        <dbReference type="ARBA" id="ARBA00001971"/>
    </source>
</evidence>
<keyword evidence="9" id="KW-0492">Microsome</keyword>
<keyword evidence="7 13" id="KW-0479">Metal-binding</keyword>
<evidence type="ECO:0000256" key="10">
    <source>
        <dbReference type="ARBA" id="ARBA00023002"/>
    </source>
</evidence>